<gene>
    <name evidence="2" type="ORF">NDU88_003412</name>
</gene>
<sequence length="104" mass="11457">MQEVRKGHKLAARISLHRNGGSGCTRSLFAQQAERGAEGLGELHVSGINQDLGNGVIIRKYEETVANEVRERSMGKLQNHPKSKVGPEENKLKGGRNGRIEKQE</sequence>
<evidence type="ECO:0000256" key="1">
    <source>
        <dbReference type="SAM" id="MobiDB-lite"/>
    </source>
</evidence>
<organism evidence="2 3">
    <name type="scientific">Pleurodeles waltl</name>
    <name type="common">Iberian ribbed newt</name>
    <dbReference type="NCBI Taxonomy" id="8319"/>
    <lineage>
        <taxon>Eukaryota</taxon>
        <taxon>Metazoa</taxon>
        <taxon>Chordata</taxon>
        <taxon>Craniata</taxon>
        <taxon>Vertebrata</taxon>
        <taxon>Euteleostomi</taxon>
        <taxon>Amphibia</taxon>
        <taxon>Batrachia</taxon>
        <taxon>Caudata</taxon>
        <taxon>Salamandroidea</taxon>
        <taxon>Salamandridae</taxon>
        <taxon>Pleurodelinae</taxon>
        <taxon>Pleurodeles</taxon>
    </lineage>
</organism>
<protein>
    <submittedName>
        <fullName evidence="2">Uncharacterized protein</fullName>
    </submittedName>
</protein>
<name>A0AAV7LH08_PLEWA</name>
<proteinExistence type="predicted"/>
<evidence type="ECO:0000313" key="3">
    <source>
        <dbReference type="Proteomes" id="UP001066276"/>
    </source>
</evidence>
<dbReference type="EMBL" id="JANPWB010000015">
    <property type="protein sequence ID" value="KAJ1090277.1"/>
    <property type="molecule type" value="Genomic_DNA"/>
</dbReference>
<comment type="caution">
    <text evidence="2">The sequence shown here is derived from an EMBL/GenBank/DDBJ whole genome shotgun (WGS) entry which is preliminary data.</text>
</comment>
<evidence type="ECO:0000313" key="2">
    <source>
        <dbReference type="EMBL" id="KAJ1090277.1"/>
    </source>
</evidence>
<dbReference type="Proteomes" id="UP001066276">
    <property type="component" value="Chromosome 11"/>
</dbReference>
<keyword evidence="3" id="KW-1185">Reference proteome</keyword>
<dbReference type="AlphaFoldDB" id="A0AAV7LH08"/>
<accession>A0AAV7LH08</accession>
<reference evidence="2" key="1">
    <citation type="journal article" date="2022" name="bioRxiv">
        <title>Sequencing and chromosome-scale assembly of the giantPleurodeles waltlgenome.</title>
        <authorList>
            <person name="Brown T."/>
            <person name="Elewa A."/>
            <person name="Iarovenko S."/>
            <person name="Subramanian E."/>
            <person name="Araus A.J."/>
            <person name="Petzold A."/>
            <person name="Susuki M."/>
            <person name="Suzuki K.-i.T."/>
            <person name="Hayashi T."/>
            <person name="Toyoda A."/>
            <person name="Oliveira C."/>
            <person name="Osipova E."/>
            <person name="Leigh N.D."/>
            <person name="Simon A."/>
            <person name="Yun M.H."/>
        </authorList>
    </citation>
    <scope>NUCLEOTIDE SEQUENCE</scope>
    <source>
        <strain evidence="2">20211129_DDA</strain>
        <tissue evidence="2">Liver</tissue>
    </source>
</reference>
<feature type="compositionally biased region" description="Basic and acidic residues" evidence="1">
    <location>
        <begin position="85"/>
        <end position="104"/>
    </location>
</feature>
<feature type="region of interest" description="Disordered" evidence="1">
    <location>
        <begin position="69"/>
        <end position="104"/>
    </location>
</feature>